<accession>A0A4R2IRJ0</accession>
<dbReference type="Proteomes" id="UP000295680">
    <property type="component" value="Unassembled WGS sequence"/>
</dbReference>
<reference evidence="1 2" key="1">
    <citation type="submission" date="2019-03" db="EMBL/GenBank/DDBJ databases">
        <title>Genomic Encyclopedia of Type Strains, Phase IV (KMG-IV): sequencing the most valuable type-strain genomes for metagenomic binning, comparative biology and taxonomic classification.</title>
        <authorList>
            <person name="Goeker M."/>
        </authorList>
    </citation>
    <scope>NUCLEOTIDE SEQUENCE [LARGE SCALE GENOMIC DNA]</scope>
    <source>
        <strain evidence="1 2">DSM 45934</strain>
    </source>
</reference>
<protein>
    <submittedName>
        <fullName evidence="1">Uncharacterized protein</fullName>
    </submittedName>
</protein>
<name>A0A4R2IRJ0_9PSEU</name>
<evidence type="ECO:0000313" key="2">
    <source>
        <dbReference type="Proteomes" id="UP000295680"/>
    </source>
</evidence>
<dbReference type="RefSeq" id="WP_165960973.1">
    <property type="nucleotide sequence ID" value="NZ_SLWS01000016.1"/>
</dbReference>
<comment type="caution">
    <text evidence="1">The sequence shown here is derived from an EMBL/GenBank/DDBJ whole genome shotgun (WGS) entry which is preliminary data.</text>
</comment>
<organism evidence="1 2">
    <name type="scientific">Actinocrispum wychmicini</name>
    <dbReference type="NCBI Taxonomy" id="1213861"/>
    <lineage>
        <taxon>Bacteria</taxon>
        <taxon>Bacillati</taxon>
        <taxon>Actinomycetota</taxon>
        <taxon>Actinomycetes</taxon>
        <taxon>Pseudonocardiales</taxon>
        <taxon>Pseudonocardiaceae</taxon>
        <taxon>Actinocrispum</taxon>
    </lineage>
</organism>
<gene>
    <name evidence="1" type="ORF">EV192_11654</name>
</gene>
<evidence type="ECO:0000313" key="1">
    <source>
        <dbReference type="EMBL" id="TCO48001.1"/>
    </source>
</evidence>
<dbReference type="EMBL" id="SLWS01000016">
    <property type="protein sequence ID" value="TCO48001.1"/>
    <property type="molecule type" value="Genomic_DNA"/>
</dbReference>
<keyword evidence="2" id="KW-1185">Reference proteome</keyword>
<dbReference type="AlphaFoldDB" id="A0A4R2IRJ0"/>
<proteinExistence type="predicted"/>
<sequence>MPDGVKRSWDKRNPDKIRAEDLAKLTTAERTRWELDRCYNGGPQPILDNYETTE</sequence>